<accession>A0A4R3LZE2</accession>
<evidence type="ECO:0000259" key="8">
    <source>
        <dbReference type="Pfam" id="PF06808"/>
    </source>
</evidence>
<keyword evidence="6 7" id="KW-0472">Membrane</keyword>
<keyword evidence="5 7" id="KW-1133">Transmembrane helix</keyword>
<organism evidence="9 10">
    <name type="scientific">Aquabacter spiritensis</name>
    <dbReference type="NCBI Taxonomy" id="933073"/>
    <lineage>
        <taxon>Bacteria</taxon>
        <taxon>Pseudomonadati</taxon>
        <taxon>Pseudomonadota</taxon>
        <taxon>Alphaproteobacteria</taxon>
        <taxon>Hyphomicrobiales</taxon>
        <taxon>Xanthobacteraceae</taxon>
        <taxon>Aquabacter</taxon>
    </lineage>
</organism>
<protein>
    <recommendedName>
        <fullName evidence="7">TRAP transporter large permease protein</fullName>
    </recommendedName>
</protein>
<dbReference type="InterPro" id="IPR004681">
    <property type="entry name" value="TRAP_DctM"/>
</dbReference>
<keyword evidence="10" id="KW-1185">Reference proteome</keyword>
<feature type="domain" description="TRAP C4-dicarboxylate transport system permease DctM subunit" evidence="8">
    <location>
        <begin position="6"/>
        <end position="413"/>
    </location>
</feature>
<evidence type="ECO:0000313" key="9">
    <source>
        <dbReference type="EMBL" id="TCT06052.1"/>
    </source>
</evidence>
<feature type="transmembrane region" description="Helical" evidence="7">
    <location>
        <begin position="169"/>
        <end position="196"/>
    </location>
</feature>
<proteinExistence type="inferred from homology"/>
<evidence type="ECO:0000256" key="1">
    <source>
        <dbReference type="ARBA" id="ARBA00004429"/>
    </source>
</evidence>
<keyword evidence="7" id="KW-0813">Transport</keyword>
<dbReference type="OrthoDB" id="7824289at2"/>
<feature type="transmembrane region" description="Helical" evidence="7">
    <location>
        <begin position="7"/>
        <end position="31"/>
    </location>
</feature>
<feature type="transmembrane region" description="Helical" evidence="7">
    <location>
        <begin position="354"/>
        <end position="380"/>
    </location>
</feature>
<dbReference type="AlphaFoldDB" id="A0A4R3LZE2"/>
<dbReference type="Pfam" id="PF06808">
    <property type="entry name" value="DctM"/>
    <property type="match status" value="1"/>
</dbReference>
<evidence type="ECO:0000256" key="3">
    <source>
        <dbReference type="ARBA" id="ARBA00022519"/>
    </source>
</evidence>
<dbReference type="PANTHER" id="PTHR33362">
    <property type="entry name" value="SIALIC ACID TRAP TRANSPORTER PERMEASE PROTEIN SIAT-RELATED"/>
    <property type="match status" value="1"/>
</dbReference>
<reference evidence="9 10" key="1">
    <citation type="submission" date="2019-03" db="EMBL/GenBank/DDBJ databases">
        <title>Genomic Encyclopedia of Type Strains, Phase IV (KMG-IV): sequencing the most valuable type-strain genomes for metagenomic binning, comparative biology and taxonomic classification.</title>
        <authorList>
            <person name="Goeker M."/>
        </authorList>
    </citation>
    <scope>NUCLEOTIDE SEQUENCE [LARGE SCALE GENOMIC DNA]</scope>
    <source>
        <strain evidence="9 10">DSM 9035</strain>
    </source>
</reference>
<comment type="subcellular location">
    <subcellularLocation>
        <location evidence="1 7">Cell inner membrane</location>
        <topology evidence="1 7">Multi-pass membrane protein</topology>
    </subcellularLocation>
</comment>
<feature type="transmembrane region" description="Helical" evidence="7">
    <location>
        <begin position="43"/>
        <end position="64"/>
    </location>
</feature>
<comment type="similarity">
    <text evidence="7">Belongs to the TRAP transporter large permease family.</text>
</comment>
<comment type="caution">
    <text evidence="7">Lacks conserved residue(s) required for the propagation of feature annotation.</text>
</comment>
<evidence type="ECO:0000256" key="2">
    <source>
        <dbReference type="ARBA" id="ARBA00022475"/>
    </source>
</evidence>
<feature type="transmembrane region" description="Helical" evidence="7">
    <location>
        <begin position="133"/>
        <end position="157"/>
    </location>
</feature>
<evidence type="ECO:0000256" key="5">
    <source>
        <dbReference type="ARBA" id="ARBA00022989"/>
    </source>
</evidence>
<dbReference type="EMBL" id="SMAI01000003">
    <property type="protein sequence ID" value="TCT06052.1"/>
    <property type="molecule type" value="Genomic_DNA"/>
</dbReference>
<sequence>MITAAAFVAFMLVGVPISLCLCLAGIVFIQASGNPLLYQTLPSQLFGGVDSYGLIAIPLFILIGEIMNGGGITRRIIDLSMAFVGNIKGGLAYVNMLANMLVSSILGSATAQVAIMSQILVPEMVKKGYDKTFAAGLTAYAGMLGPIIPPSIMFVIYSVMAQVPVSDMLVAGIIPGVLLTGLFCLVIALMGFVYKYPRAERMTLRQRIAVVLETAPTLLIPVVIVGSILTGLANATESAAVGAVAAVLVGRYWIKELKFSQLPGMFLRAGLYSAAVLFLVAAAAVFTWILIYAKVPQEVALWVRAAADDPITFMLLLNVVLLIIGTVIDGAPGLIMTVPILLPIATQIYHIDPIHFGVVVVINLVLGFLSPPVGLCFFVASAVTGAKPGKMFIVTLPFFFAACALLVLLSIFPFLSTALVK</sequence>
<keyword evidence="4 7" id="KW-0812">Transmembrane</keyword>
<evidence type="ECO:0000256" key="6">
    <source>
        <dbReference type="ARBA" id="ARBA00023136"/>
    </source>
</evidence>
<feature type="transmembrane region" description="Helical" evidence="7">
    <location>
        <begin position="208"/>
        <end position="229"/>
    </location>
</feature>
<evidence type="ECO:0000256" key="7">
    <source>
        <dbReference type="RuleBase" id="RU369079"/>
    </source>
</evidence>
<dbReference type="NCBIfam" id="TIGR00786">
    <property type="entry name" value="dctM"/>
    <property type="match status" value="1"/>
</dbReference>
<comment type="subunit">
    <text evidence="7">The complex comprises the extracytoplasmic solute receptor protein and the two transmembrane proteins.</text>
</comment>
<dbReference type="Proteomes" id="UP000294664">
    <property type="component" value="Unassembled WGS sequence"/>
</dbReference>
<feature type="transmembrane region" description="Helical" evidence="7">
    <location>
        <begin position="266"/>
        <end position="291"/>
    </location>
</feature>
<comment type="caution">
    <text evidence="9">The sequence shown here is derived from an EMBL/GenBank/DDBJ whole genome shotgun (WGS) entry which is preliminary data.</text>
</comment>
<feature type="transmembrane region" description="Helical" evidence="7">
    <location>
        <begin position="392"/>
        <end position="415"/>
    </location>
</feature>
<keyword evidence="2" id="KW-1003">Cell membrane</keyword>
<dbReference type="InterPro" id="IPR010656">
    <property type="entry name" value="DctM"/>
</dbReference>
<keyword evidence="3 7" id="KW-0997">Cell inner membrane</keyword>
<dbReference type="PANTHER" id="PTHR33362:SF2">
    <property type="entry name" value="TRAP TRANSPORTER LARGE PERMEASE PROTEIN"/>
    <property type="match status" value="1"/>
</dbReference>
<gene>
    <name evidence="9" type="ORF">EDC64_103156</name>
</gene>
<dbReference type="PIRSF" id="PIRSF006066">
    <property type="entry name" value="HI0050"/>
    <property type="match status" value="1"/>
</dbReference>
<name>A0A4R3LZE2_9HYPH</name>
<evidence type="ECO:0000256" key="4">
    <source>
        <dbReference type="ARBA" id="ARBA00022692"/>
    </source>
</evidence>
<feature type="transmembrane region" description="Helical" evidence="7">
    <location>
        <begin position="311"/>
        <end position="342"/>
    </location>
</feature>
<evidence type="ECO:0000313" key="10">
    <source>
        <dbReference type="Proteomes" id="UP000294664"/>
    </source>
</evidence>
<dbReference type="GO" id="GO:0005886">
    <property type="term" value="C:plasma membrane"/>
    <property type="evidence" value="ECO:0007669"/>
    <property type="project" value="UniProtKB-SubCell"/>
</dbReference>
<comment type="function">
    <text evidence="7">Part of the tripartite ATP-independent periplasmic (TRAP) transport system.</text>
</comment>
<dbReference type="GO" id="GO:0022857">
    <property type="term" value="F:transmembrane transporter activity"/>
    <property type="evidence" value="ECO:0007669"/>
    <property type="project" value="UniProtKB-UniRule"/>
</dbReference>
<dbReference type="RefSeq" id="WP_132030579.1">
    <property type="nucleotide sequence ID" value="NZ_SMAI01000003.1"/>
</dbReference>